<sequence>MNRLDVEDKAHFYYCALVALKFAAKYQAARSPTAHIIFLSRWLRRASDRRLFPRGVEPEIVWLRQTISAGGPFMNIEQLLLTVYKQAHALAK</sequence>
<protein>
    <recommendedName>
        <fullName evidence="3">DUF2913 family protein</fullName>
    </recommendedName>
</protein>
<evidence type="ECO:0000313" key="2">
    <source>
        <dbReference type="Proteomes" id="UP001211544"/>
    </source>
</evidence>
<geneLocation type="plasmid" evidence="1 2">
    <name>pGABEKP28_2</name>
</geneLocation>
<evidence type="ECO:0008006" key="3">
    <source>
        <dbReference type="Google" id="ProtNLM"/>
    </source>
</evidence>
<proteinExistence type="predicted"/>
<dbReference type="Proteomes" id="UP001211544">
    <property type="component" value="Plasmid pGABEKP28_2"/>
</dbReference>
<keyword evidence="1" id="KW-0614">Plasmid</keyword>
<organism evidence="1 2">
    <name type="scientific">Pantoea piersonii</name>
    <dbReference type="NCBI Taxonomy" id="2364647"/>
    <lineage>
        <taxon>Bacteria</taxon>
        <taxon>Pseudomonadati</taxon>
        <taxon>Pseudomonadota</taxon>
        <taxon>Gammaproteobacteria</taxon>
        <taxon>Enterobacterales</taxon>
        <taxon>Erwiniaceae</taxon>
        <taxon>Pantoea</taxon>
    </lineage>
</organism>
<gene>
    <name evidence="1" type="ORF">N5580_21495</name>
</gene>
<keyword evidence="2" id="KW-1185">Reference proteome</keyword>
<dbReference type="AlphaFoldDB" id="A0AAJ5UBP5"/>
<dbReference type="RefSeq" id="WP_269950652.1">
    <property type="nucleotide sequence ID" value="NZ_CP104760.1"/>
</dbReference>
<evidence type="ECO:0000313" key="1">
    <source>
        <dbReference type="EMBL" id="WBG93336.1"/>
    </source>
</evidence>
<dbReference type="EMBL" id="CP104760">
    <property type="protein sequence ID" value="WBG93336.1"/>
    <property type="molecule type" value="Genomic_DNA"/>
</dbReference>
<reference evidence="1 2" key="1">
    <citation type="journal article" date="2022" name="J Glob Antimicrob Resist">
        <title>First complete genome of a multidrug resistant strain of the novel human pathogen Kalamiella piersonii (GABEKP28) identified in human saliva.</title>
        <authorList>
            <person name="McDonagh F."/>
            <person name="Singh N.K."/>
            <person name="Venkateswaran K."/>
            <person name="Lonappan A.M."/>
            <person name="Hallahan B."/>
            <person name="Tuohy A."/>
            <person name="Burke L."/>
            <person name="Kovarova A."/>
            <person name="Miliotis G."/>
        </authorList>
    </citation>
    <scope>NUCLEOTIDE SEQUENCE [LARGE SCALE GENOMIC DNA]</scope>
    <source>
        <strain evidence="1 2">GABEKP28</strain>
    </source>
</reference>
<accession>A0AAJ5UBP5</accession>
<dbReference type="KEGG" id="kpie:N5580_21495"/>
<name>A0AAJ5UBP5_9GAMM</name>